<dbReference type="PROSITE" id="PS00636">
    <property type="entry name" value="DNAJ_1"/>
    <property type="match status" value="1"/>
</dbReference>
<evidence type="ECO:0000313" key="3">
    <source>
        <dbReference type="EMBL" id="KAA0704079.1"/>
    </source>
</evidence>
<dbReference type="SMART" id="SM00271">
    <property type="entry name" value="DnaJ"/>
    <property type="match status" value="1"/>
</dbReference>
<dbReference type="Gene3D" id="1.10.287.110">
    <property type="entry name" value="DnaJ domain"/>
    <property type="match status" value="1"/>
</dbReference>
<accession>A0A5A9N530</accession>
<dbReference type="InterPro" id="IPR001623">
    <property type="entry name" value="DnaJ_domain"/>
</dbReference>
<evidence type="ECO:0000256" key="1">
    <source>
        <dbReference type="SAM" id="MobiDB-lite"/>
    </source>
</evidence>
<dbReference type="Proteomes" id="UP000324632">
    <property type="component" value="Chromosome 23"/>
</dbReference>
<dbReference type="OrthoDB" id="376357at2759"/>
<keyword evidence="4" id="KW-1185">Reference proteome</keyword>
<dbReference type="PRINTS" id="PR00625">
    <property type="entry name" value="JDOMAIN"/>
</dbReference>
<reference evidence="3 4" key="1">
    <citation type="journal article" date="2019" name="Mol. Ecol. Resour.">
        <title>Chromosome-level genome assembly of Triplophysa tibetana, a fish adapted to the harsh high-altitude environment of the Tibetan Plateau.</title>
        <authorList>
            <person name="Yang X."/>
            <person name="Liu H."/>
            <person name="Ma Z."/>
            <person name="Zou Y."/>
            <person name="Zou M."/>
            <person name="Mao Y."/>
            <person name="Li X."/>
            <person name="Wang H."/>
            <person name="Chen T."/>
            <person name="Wang W."/>
            <person name="Yang R."/>
        </authorList>
    </citation>
    <scope>NUCLEOTIDE SEQUENCE [LARGE SCALE GENOMIC DNA]</scope>
    <source>
        <strain evidence="3">TTIB1903HZAU</strain>
        <tissue evidence="3">Muscle</tissue>
    </source>
</reference>
<evidence type="ECO:0000313" key="4">
    <source>
        <dbReference type="Proteomes" id="UP000324632"/>
    </source>
</evidence>
<dbReference type="EMBL" id="SOYY01000023">
    <property type="protein sequence ID" value="KAA0704079.1"/>
    <property type="molecule type" value="Genomic_DNA"/>
</dbReference>
<dbReference type="CDD" id="cd06257">
    <property type="entry name" value="DnaJ"/>
    <property type="match status" value="1"/>
</dbReference>
<dbReference type="PROSITE" id="PS50076">
    <property type="entry name" value="DNAJ_2"/>
    <property type="match status" value="1"/>
</dbReference>
<dbReference type="InterPro" id="IPR036869">
    <property type="entry name" value="J_dom_sf"/>
</dbReference>
<proteinExistence type="predicted"/>
<dbReference type="AlphaFoldDB" id="A0A5A9N530"/>
<feature type="domain" description="J" evidence="2">
    <location>
        <begin position="178"/>
        <end position="243"/>
    </location>
</feature>
<dbReference type="Pfam" id="PF00226">
    <property type="entry name" value="DnaJ"/>
    <property type="match status" value="1"/>
</dbReference>
<protein>
    <submittedName>
        <fullName evidence="3">DnaJ-like protein subfamily C member 30</fullName>
    </submittedName>
</protein>
<dbReference type="PANTHER" id="PTHR44873:SF1">
    <property type="entry name" value="DNAJ HOMOLOG SUBFAMILY C MEMBER 30, MITOCHONDRIAL"/>
    <property type="match status" value="1"/>
</dbReference>
<organism evidence="3 4">
    <name type="scientific">Triplophysa tibetana</name>
    <dbReference type="NCBI Taxonomy" id="1572043"/>
    <lineage>
        <taxon>Eukaryota</taxon>
        <taxon>Metazoa</taxon>
        <taxon>Chordata</taxon>
        <taxon>Craniata</taxon>
        <taxon>Vertebrata</taxon>
        <taxon>Euteleostomi</taxon>
        <taxon>Actinopterygii</taxon>
        <taxon>Neopterygii</taxon>
        <taxon>Teleostei</taxon>
        <taxon>Ostariophysi</taxon>
        <taxon>Cypriniformes</taxon>
        <taxon>Nemacheilidae</taxon>
        <taxon>Triplophysa</taxon>
    </lineage>
</organism>
<dbReference type="InterPro" id="IPR018253">
    <property type="entry name" value="DnaJ_domain_CS"/>
</dbReference>
<comment type="caution">
    <text evidence="3">The sequence shown here is derived from an EMBL/GenBank/DDBJ whole genome shotgun (WGS) entry which is preliminary data.</text>
</comment>
<feature type="compositionally biased region" description="Basic and acidic residues" evidence="1">
    <location>
        <begin position="268"/>
        <end position="277"/>
    </location>
</feature>
<evidence type="ECO:0000259" key="2">
    <source>
        <dbReference type="PROSITE" id="PS50076"/>
    </source>
</evidence>
<sequence>MAEVRLRCGRESYKFIKPSYLSLLDKVGKPVSKAGYVAALKHSPQFCATHNNRVARDQGSGNTCRLKTPKEKSSDSLKSPLDFLSGAIYGNTYSDCIKLGIKADAIAPVLVSSRLKTHVRRPILCGSAGYPFTRRSIYAQTHYGLPRALIGHFTSFSRAYSRKQNNDSTGPLHKSKTAYYDILEVSPTATHTQIKTAYYKQSFIYHPDRNAGSGDATSHFSQISEAYNVLGNKALRRKYDRGILSVADLTGSSRPTEREKTASPSGQKHQDRRSSSVAIDQDKIFDFDAFIRAHYGEQLQREKELRQRREEILRKQKAKYDDVELGRMKEFAVGMLLVMAMAIVFTMRSNN</sequence>
<feature type="region of interest" description="Disordered" evidence="1">
    <location>
        <begin position="250"/>
        <end position="277"/>
    </location>
</feature>
<dbReference type="InterPro" id="IPR053025">
    <property type="entry name" value="Mito_ATP_Synthase-Asso"/>
</dbReference>
<dbReference type="PANTHER" id="PTHR44873">
    <property type="entry name" value="DNAJ HOMOLOG SUBFAMILY C MEMBER 30, MITOCHONDRIAL"/>
    <property type="match status" value="1"/>
</dbReference>
<name>A0A5A9N530_9TELE</name>
<gene>
    <name evidence="3" type="ORF">E1301_Tti000277</name>
</gene>
<dbReference type="SUPFAM" id="SSF46565">
    <property type="entry name" value="Chaperone J-domain"/>
    <property type="match status" value="1"/>
</dbReference>